<protein>
    <submittedName>
        <fullName evidence="10">Acyl-CoA dehydrogenase</fullName>
    </submittedName>
</protein>
<dbReference type="EMBL" id="BAOP01000015">
    <property type="protein sequence ID" value="GAC80187.1"/>
    <property type="molecule type" value="Genomic_DNA"/>
</dbReference>
<feature type="domain" description="Acyl-CoA oxidase/dehydrogenase middle" evidence="8">
    <location>
        <begin position="121"/>
        <end position="217"/>
    </location>
</feature>
<dbReference type="AlphaFoldDB" id="M3UWY5"/>
<accession>M3UWY5</accession>
<dbReference type="InterPro" id="IPR006091">
    <property type="entry name" value="Acyl-CoA_Oxase/DH_mid-dom"/>
</dbReference>
<dbReference type="GO" id="GO:0003995">
    <property type="term" value="F:acyl-CoA dehydrogenase activity"/>
    <property type="evidence" value="ECO:0007669"/>
    <property type="project" value="InterPro"/>
</dbReference>
<dbReference type="InterPro" id="IPR009075">
    <property type="entry name" value="AcylCo_DH/oxidase_C"/>
</dbReference>
<dbReference type="InterPro" id="IPR009100">
    <property type="entry name" value="AcylCoA_DH/oxidase_NM_dom_sf"/>
</dbReference>
<dbReference type="InterPro" id="IPR036250">
    <property type="entry name" value="AcylCo_DH-like_C"/>
</dbReference>
<feature type="domain" description="Acyl-CoA dehydrogenase/oxidase N-terminal" evidence="9">
    <location>
        <begin position="4"/>
        <end position="116"/>
    </location>
</feature>
<sequence length="382" mass="40835">MELTQEYTDLVDSVRDFAQSVVAPVSAQHDREKTFPYEVVAKMGEMGLFGLPFSEEFGGMGGDYFALALALEELGKVDQSVAITLEAGVGLGAMPIYRFGTQEQKERFLPDLLAGKALAGFGLTEPGAGSDAGATATTAREEGDEWVINGGKQFITNSGTDITSLVTVTAVTGEKAGGGKEISTIIVPAGTPGFTAEPAYDKVGWHASDTHPLSFDEAHVPRENLLGERGRGYANFLSILDEGRIAIAGLATGVAQGCVDECIKYARERKSFGKAIAEYQSVSFAIARMEARAHVSRMAYYDAAARMLAGKPFKKEASIAKMISSEAAMDNARMATQIHGGYGFMNEYPVSRHYRDSKILEIGEGTTEVQLMLIARSLGLPA</sequence>
<dbReference type="FunFam" id="1.20.140.10:FF:000001">
    <property type="entry name" value="Acyl-CoA dehydrogenase"/>
    <property type="match status" value="1"/>
</dbReference>
<feature type="domain" description="Acyl-CoA dehydrogenase/oxidase C-terminal" evidence="7">
    <location>
        <begin position="230"/>
        <end position="378"/>
    </location>
</feature>
<dbReference type="Pfam" id="PF00441">
    <property type="entry name" value="Acyl-CoA_dh_1"/>
    <property type="match status" value="1"/>
</dbReference>
<dbReference type="SUPFAM" id="SSF47203">
    <property type="entry name" value="Acyl-CoA dehydrogenase C-terminal domain-like"/>
    <property type="match status" value="1"/>
</dbReference>
<gene>
    <name evidence="10" type="primary">fadE</name>
    <name evidence="10" type="ORF">GM1_015_00610</name>
</gene>
<dbReference type="Gene3D" id="2.40.110.10">
    <property type="entry name" value="Butyryl-CoA Dehydrogenase, subunit A, domain 2"/>
    <property type="match status" value="1"/>
</dbReference>
<dbReference type="RefSeq" id="WP_008379065.1">
    <property type="nucleotide sequence ID" value="NZ_BAOP01000015.1"/>
</dbReference>
<dbReference type="Proteomes" id="UP000035009">
    <property type="component" value="Unassembled WGS sequence"/>
</dbReference>
<reference evidence="10 11" key="1">
    <citation type="submission" date="2013-02" db="EMBL/GenBank/DDBJ databases">
        <title>Whole genome shotgun sequence of Gordonia malaquae NBRC 108250.</title>
        <authorList>
            <person name="Yoshida I."/>
            <person name="Hosoyama A."/>
            <person name="Tsuchikane K."/>
            <person name="Ando Y."/>
            <person name="Baba S."/>
            <person name="Ohji S."/>
            <person name="Hamada M."/>
            <person name="Tamura T."/>
            <person name="Yamazoe A."/>
            <person name="Yamazaki S."/>
            <person name="Fujita N."/>
        </authorList>
    </citation>
    <scope>NUCLEOTIDE SEQUENCE [LARGE SCALE GENOMIC DNA]</scope>
    <source>
        <strain evidence="10 11">NBRC 108250</strain>
    </source>
</reference>
<dbReference type="Gene3D" id="1.20.140.10">
    <property type="entry name" value="Butyryl-CoA Dehydrogenase, subunit A, domain 3"/>
    <property type="match status" value="1"/>
</dbReference>
<keyword evidence="4 6" id="KW-0274">FAD</keyword>
<dbReference type="InterPro" id="IPR013786">
    <property type="entry name" value="AcylCoA_DH/ox_N"/>
</dbReference>
<evidence type="ECO:0000259" key="7">
    <source>
        <dbReference type="Pfam" id="PF00441"/>
    </source>
</evidence>
<organism evidence="10 11">
    <name type="scientific">Gordonia malaquae NBRC 108250</name>
    <dbReference type="NCBI Taxonomy" id="1223542"/>
    <lineage>
        <taxon>Bacteria</taxon>
        <taxon>Bacillati</taxon>
        <taxon>Actinomycetota</taxon>
        <taxon>Actinomycetes</taxon>
        <taxon>Mycobacteriales</taxon>
        <taxon>Gordoniaceae</taxon>
        <taxon>Gordonia</taxon>
    </lineage>
</organism>
<evidence type="ECO:0000256" key="5">
    <source>
        <dbReference type="ARBA" id="ARBA00023002"/>
    </source>
</evidence>
<dbReference type="SUPFAM" id="SSF56645">
    <property type="entry name" value="Acyl-CoA dehydrogenase NM domain-like"/>
    <property type="match status" value="1"/>
</dbReference>
<evidence type="ECO:0000256" key="1">
    <source>
        <dbReference type="ARBA" id="ARBA00001974"/>
    </source>
</evidence>
<proteinExistence type="inferred from homology"/>
<keyword evidence="3 6" id="KW-0285">Flavoprotein</keyword>
<evidence type="ECO:0000313" key="10">
    <source>
        <dbReference type="EMBL" id="GAC80187.1"/>
    </source>
</evidence>
<dbReference type="FunFam" id="1.10.540.10:FF:000002">
    <property type="entry name" value="Acyl-CoA dehydrogenase FadE19"/>
    <property type="match status" value="1"/>
</dbReference>
<dbReference type="eggNOG" id="COG1960">
    <property type="taxonomic scope" value="Bacteria"/>
</dbReference>
<dbReference type="PANTHER" id="PTHR43884">
    <property type="entry name" value="ACYL-COA DEHYDROGENASE"/>
    <property type="match status" value="1"/>
</dbReference>
<comment type="cofactor">
    <cofactor evidence="1 6">
        <name>FAD</name>
        <dbReference type="ChEBI" id="CHEBI:57692"/>
    </cofactor>
</comment>
<dbReference type="Pfam" id="PF02770">
    <property type="entry name" value="Acyl-CoA_dh_M"/>
    <property type="match status" value="1"/>
</dbReference>
<dbReference type="Pfam" id="PF02771">
    <property type="entry name" value="Acyl-CoA_dh_N"/>
    <property type="match status" value="1"/>
</dbReference>
<dbReference type="InterPro" id="IPR046373">
    <property type="entry name" value="Acyl-CoA_Oxase/DH_mid-dom_sf"/>
</dbReference>
<dbReference type="InterPro" id="IPR006089">
    <property type="entry name" value="Acyl-CoA_DH_CS"/>
</dbReference>
<dbReference type="PROSITE" id="PS00072">
    <property type="entry name" value="ACYL_COA_DH_1"/>
    <property type="match status" value="1"/>
</dbReference>
<evidence type="ECO:0000259" key="8">
    <source>
        <dbReference type="Pfam" id="PF02770"/>
    </source>
</evidence>
<evidence type="ECO:0000259" key="9">
    <source>
        <dbReference type="Pfam" id="PF02771"/>
    </source>
</evidence>
<comment type="similarity">
    <text evidence="2 6">Belongs to the acyl-CoA dehydrogenase family.</text>
</comment>
<comment type="caution">
    <text evidence="10">The sequence shown here is derived from an EMBL/GenBank/DDBJ whole genome shotgun (WGS) entry which is preliminary data.</text>
</comment>
<dbReference type="STRING" id="410332.SAMN04488550_1050"/>
<dbReference type="FunFam" id="2.40.110.10:FF:000009">
    <property type="entry name" value="Acyl-CoA dehydrogenase"/>
    <property type="match status" value="1"/>
</dbReference>
<dbReference type="GO" id="GO:0050660">
    <property type="term" value="F:flavin adenine dinucleotide binding"/>
    <property type="evidence" value="ECO:0007669"/>
    <property type="project" value="InterPro"/>
</dbReference>
<keyword evidence="5 6" id="KW-0560">Oxidoreductase</keyword>
<dbReference type="OrthoDB" id="2769798at2"/>
<dbReference type="InterPro" id="IPR037069">
    <property type="entry name" value="AcylCoA_DH/ox_N_sf"/>
</dbReference>
<evidence type="ECO:0000256" key="2">
    <source>
        <dbReference type="ARBA" id="ARBA00009347"/>
    </source>
</evidence>
<dbReference type="PANTHER" id="PTHR43884:SF12">
    <property type="entry name" value="ISOVALERYL-COA DEHYDROGENASE, MITOCHONDRIAL-RELATED"/>
    <property type="match status" value="1"/>
</dbReference>
<evidence type="ECO:0000313" key="11">
    <source>
        <dbReference type="Proteomes" id="UP000035009"/>
    </source>
</evidence>
<evidence type="ECO:0000256" key="6">
    <source>
        <dbReference type="RuleBase" id="RU362125"/>
    </source>
</evidence>
<evidence type="ECO:0000256" key="3">
    <source>
        <dbReference type="ARBA" id="ARBA00022630"/>
    </source>
</evidence>
<dbReference type="PROSITE" id="PS00073">
    <property type="entry name" value="ACYL_COA_DH_2"/>
    <property type="match status" value="1"/>
</dbReference>
<evidence type="ECO:0000256" key="4">
    <source>
        <dbReference type="ARBA" id="ARBA00022827"/>
    </source>
</evidence>
<dbReference type="Gene3D" id="1.10.540.10">
    <property type="entry name" value="Acyl-CoA dehydrogenase/oxidase, N-terminal domain"/>
    <property type="match status" value="1"/>
</dbReference>
<name>M3UWY5_GORML</name>
<keyword evidence="11" id="KW-1185">Reference proteome</keyword>